<dbReference type="WBParaSite" id="PS1159_v2.g7179.t1">
    <property type="protein sequence ID" value="PS1159_v2.g7179.t1"/>
    <property type="gene ID" value="PS1159_v2.g7179"/>
</dbReference>
<name>A0AC35GPK1_9BILA</name>
<reference evidence="2" key="1">
    <citation type="submission" date="2022-11" db="UniProtKB">
        <authorList>
            <consortium name="WormBaseParasite"/>
        </authorList>
    </citation>
    <scope>IDENTIFICATION</scope>
</reference>
<accession>A0AC35GPK1</accession>
<sequence>MKLCFKILFCFFLVFCLGFLDASNDSLILDGNILDEVNGLLSSDGSVTAKQKDKDVELSGTGQINLTLDNGELELKVCKDRCIAKSTVCYESENGLSDSGAAGTCFESSCKVEIEWKKDEITFGRALFLKKRYYLYRKRQTSKRIPPNVDRKQLKSTKAKDAAIETATKKDDFEAAKIQPKKSQKKEKIAKTTEPPATEDIPAAAKIAPKKKQKKTKTQEPTTAED</sequence>
<evidence type="ECO:0000313" key="1">
    <source>
        <dbReference type="Proteomes" id="UP000887580"/>
    </source>
</evidence>
<proteinExistence type="predicted"/>
<protein>
    <submittedName>
        <fullName evidence="2">Uncharacterized protein</fullName>
    </submittedName>
</protein>
<evidence type="ECO:0000313" key="2">
    <source>
        <dbReference type="WBParaSite" id="PS1159_v2.g7179.t1"/>
    </source>
</evidence>
<dbReference type="Proteomes" id="UP000887580">
    <property type="component" value="Unplaced"/>
</dbReference>
<organism evidence="1 2">
    <name type="scientific">Panagrolaimus sp. PS1159</name>
    <dbReference type="NCBI Taxonomy" id="55785"/>
    <lineage>
        <taxon>Eukaryota</taxon>
        <taxon>Metazoa</taxon>
        <taxon>Ecdysozoa</taxon>
        <taxon>Nematoda</taxon>
        <taxon>Chromadorea</taxon>
        <taxon>Rhabditida</taxon>
        <taxon>Tylenchina</taxon>
        <taxon>Panagrolaimomorpha</taxon>
        <taxon>Panagrolaimoidea</taxon>
        <taxon>Panagrolaimidae</taxon>
        <taxon>Panagrolaimus</taxon>
    </lineage>
</organism>